<evidence type="ECO:0000256" key="2">
    <source>
        <dbReference type="SAM" id="Phobius"/>
    </source>
</evidence>
<evidence type="ECO:0000313" key="3">
    <source>
        <dbReference type="EMBL" id="GAA0329934.1"/>
    </source>
</evidence>
<dbReference type="EMBL" id="BAAADJ010000021">
    <property type="protein sequence ID" value="GAA0329934.1"/>
    <property type="molecule type" value="Genomic_DNA"/>
</dbReference>
<proteinExistence type="predicted"/>
<reference evidence="3 4" key="1">
    <citation type="journal article" date="2019" name="Int. J. Syst. Evol. Microbiol.">
        <title>The Global Catalogue of Microorganisms (GCM) 10K type strain sequencing project: providing services to taxonomists for standard genome sequencing and annotation.</title>
        <authorList>
            <consortium name="The Broad Institute Genomics Platform"/>
            <consortium name="The Broad Institute Genome Sequencing Center for Infectious Disease"/>
            <person name="Wu L."/>
            <person name="Ma J."/>
        </authorList>
    </citation>
    <scope>NUCLEOTIDE SEQUENCE [LARGE SCALE GENOMIC DNA]</scope>
    <source>
        <strain evidence="3 4">JCM 9731</strain>
    </source>
</reference>
<sequence length="424" mass="49037">MNKNDDFKDLEQEMKSFPKLQLDKSKQQQIHQNIMDVADKLEQKQKRGDIMSKIFVGLSSVAVLVLGIGLAFSFTGNNEPKQNVTDPGSEEVVPDPNDQEKLPEEEPEQEEPDDEGEDQEEVTVTDVYSEYEEVLTGDLIKVEGFITNDEGITTTYVSLDPNTLRQFIDGLKVTKIKPTDEVGDSYGYRTIKLYDQYDILPNDGIEDYDNRNVLSLYFDDKGNVEINKEYYVIQESGLDKFTDQFFIEENIYHVNKNDKPGQLYESSRWIVEYLKDRDFEKIAEYVHPTKGLLFSPYIYIQEDAQVFSAEEVVTLLEDPTVYQWGFQDGSGFPIEMTASEYFEIYVFNKDYTNSNQFRIDEMVSRGNSINNIKEVFPDSFVVEFFVKGTEHYGDMDWGSLNLVYEMDNDGVLRLVAIVHDQWTI</sequence>
<keyword evidence="2" id="KW-0472">Membrane</keyword>
<dbReference type="Proteomes" id="UP001500782">
    <property type="component" value="Unassembled WGS sequence"/>
</dbReference>
<keyword evidence="2" id="KW-1133">Transmembrane helix</keyword>
<feature type="compositionally biased region" description="Polar residues" evidence="1">
    <location>
        <begin position="76"/>
        <end position="86"/>
    </location>
</feature>
<feature type="region of interest" description="Disordered" evidence="1">
    <location>
        <begin position="76"/>
        <end position="122"/>
    </location>
</feature>
<evidence type="ECO:0008006" key="5">
    <source>
        <dbReference type="Google" id="ProtNLM"/>
    </source>
</evidence>
<evidence type="ECO:0000313" key="4">
    <source>
        <dbReference type="Proteomes" id="UP001500782"/>
    </source>
</evidence>
<dbReference type="RefSeq" id="WP_343798756.1">
    <property type="nucleotide sequence ID" value="NZ_BAAADJ010000021.1"/>
</dbReference>
<gene>
    <name evidence="3" type="ORF">GCM10008967_20530</name>
</gene>
<evidence type="ECO:0000256" key="1">
    <source>
        <dbReference type="SAM" id="MobiDB-lite"/>
    </source>
</evidence>
<feature type="region of interest" description="Disordered" evidence="1">
    <location>
        <begin position="1"/>
        <end position="23"/>
    </location>
</feature>
<comment type="caution">
    <text evidence="3">The sequence shown here is derived from an EMBL/GenBank/DDBJ whole genome shotgun (WGS) entry which is preliminary data.</text>
</comment>
<name>A0ABN0W9I5_9BACI</name>
<organism evidence="3 4">
    <name type="scientific">Bacillus carboniphilus</name>
    <dbReference type="NCBI Taxonomy" id="86663"/>
    <lineage>
        <taxon>Bacteria</taxon>
        <taxon>Bacillati</taxon>
        <taxon>Bacillota</taxon>
        <taxon>Bacilli</taxon>
        <taxon>Bacillales</taxon>
        <taxon>Bacillaceae</taxon>
        <taxon>Bacillus</taxon>
    </lineage>
</organism>
<keyword evidence="4" id="KW-1185">Reference proteome</keyword>
<feature type="transmembrane region" description="Helical" evidence="2">
    <location>
        <begin position="54"/>
        <end position="74"/>
    </location>
</feature>
<keyword evidence="2" id="KW-0812">Transmembrane</keyword>
<feature type="compositionally biased region" description="Acidic residues" evidence="1">
    <location>
        <begin position="105"/>
        <end position="122"/>
    </location>
</feature>
<accession>A0ABN0W9I5</accession>
<protein>
    <recommendedName>
        <fullName evidence="5">PKD domain-containing protein</fullName>
    </recommendedName>
</protein>